<evidence type="ECO:0000256" key="1">
    <source>
        <dbReference type="ARBA" id="ARBA00023015"/>
    </source>
</evidence>
<evidence type="ECO:0000256" key="3">
    <source>
        <dbReference type="ARBA" id="ARBA00023163"/>
    </source>
</evidence>
<organism evidence="5 6">
    <name type="scientific">Mycolicibacterium brisbanense</name>
    <dbReference type="NCBI Taxonomy" id="146020"/>
    <lineage>
        <taxon>Bacteria</taxon>
        <taxon>Bacillati</taxon>
        <taxon>Actinomycetota</taxon>
        <taxon>Actinomycetes</taxon>
        <taxon>Mycobacteriales</taxon>
        <taxon>Mycobacteriaceae</taxon>
        <taxon>Mycolicibacterium</taxon>
    </lineage>
</organism>
<name>A0A100VYN1_9MYCO</name>
<dbReference type="GO" id="GO:0000976">
    <property type="term" value="F:transcription cis-regulatory region binding"/>
    <property type="evidence" value="ECO:0007669"/>
    <property type="project" value="TreeGrafter"/>
</dbReference>
<proteinExistence type="predicted"/>
<dbReference type="SUPFAM" id="SSF46689">
    <property type="entry name" value="Homeodomain-like"/>
    <property type="match status" value="1"/>
</dbReference>
<dbReference type="AlphaFoldDB" id="A0A100VYN1"/>
<keyword evidence="1" id="KW-0805">Transcription regulation</keyword>
<dbReference type="Proteomes" id="UP000069620">
    <property type="component" value="Unassembled WGS sequence"/>
</dbReference>
<comment type="caution">
    <text evidence="5">The sequence shown here is derived from an EMBL/GenBank/DDBJ whole genome shotgun (WGS) entry which is preliminary data.</text>
</comment>
<feature type="domain" description="HTH araC/xylS-type" evidence="4">
    <location>
        <begin position="237"/>
        <end position="335"/>
    </location>
</feature>
<dbReference type="Pfam" id="PF12625">
    <property type="entry name" value="Arabinose_bd"/>
    <property type="match status" value="1"/>
</dbReference>
<evidence type="ECO:0000259" key="4">
    <source>
        <dbReference type="PROSITE" id="PS01124"/>
    </source>
</evidence>
<dbReference type="GO" id="GO:0003700">
    <property type="term" value="F:DNA-binding transcription factor activity"/>
    <property type="evidence" value="ECO:0007669"/>
    <property type="project" value="InterPro"/>
</dbReference>
<keyword evidence="2" id="KW-0238">DNA-binding</keyword>
<accession>A0A100VYN1</accession>
<dbReference type="InterPro" id="IPR020449">
    <property type="entry name" value="Tscrpt_reg_AraC-type_HTH"/>
</dbReference>
<dbReference type="PANTHER" id="PTHR47894:SF4">
    <property type="entry name" value="HTH-TYPE TRANSCRIPTIONAL REGULATOR GADX"/>
    <property type="match status" value="1"/>
</dbReference>
<evidence type="ECO:0000256" key="2">
    <source>
        <dbReference type="ARBA" id="ARBA00023125"/>
    </source>
</evidence>
<dbReference type="PRINTS" id="PR00032">
    <property type="entry name" value="HTHARAC"/>
</dbReference>
<dbReference type="SMART" id="SM00342">
    <property type="entry name" value="HTH_ARAC"/>
    <property type="match status" value="1"/>
</dbReference>
<keyword evidence="3" id="KW-0804">Transcription</keyword>
<dbReference type="STRING" id="146020.RMCB_2501"/>
<dbReference type="GO" id="GO:0005829">
    <property type="term" value="C:cytosol"/>
    <property type="evidence" value="ECO:0007669"/>
    <property type="project" value="TreeGrafter"/>
</dbReference>
<dbReference type="InterPro" id="IPR032687">
    <property type="entry name" value="AraC-type_N"/>
</dbReference>
<evidence type="ECO:0000313" key="5">
    <source>
        <dbReference type="EMBL" id="GAS88405.1"/>
    </source>
</evidence>
<dbReference type="InterPro" id="IPR018060">
    <property type="entry name" value="HTH_AraC"/>
</dbReference>
<reference evidence="6" key="2">
    <citation type="submission" date="2016-02" db="EMBL/GenBank/DDBJ databases">
        <title>Draft genome sequence of five rapidly growing Mycobacterium species.</title>
        <authorList>
            <person name="Katahira K."/>
            <person name="Gotou Y."/>
            <person name="Iida K."/>
            <person name="Ogura Y."/>
            <person name="Hayashi T."/>
        </authorList>
    </citation>
    <scope>NUCLEOTIDE SEQUENCE [LARGE SCALE GENOMIC DNA]</scope>
    <source>
        <strain evidence="6">JCM15654</strain>
    </source>
</reference>
<dbReference type="PROSITE" id="PS01124">
    <property type="entry name" value="HTH_ARAC_FAMILY_2"/>
    <property type="match status" value="1"/>
</dbReference>
<reference evidence="6" key="1">
    <citation type="journal article" date="2016" name="Genome Announc.">
        <title>Draft Genome Sequences of Five Rapidly Growing Mycobacterium Species, M. thermoresistibile, M. fortuitum subsp. acetamidolyticum, M. canariasense, M. brisbanense, and M. novocastrense.</title>
        <authorList>
            <person name="Katahira K."/>
            <person name="Ogura Y."/>
            <person name="Gotoh Y."/>
            <person name="Hayashi T."/>
        </authorList>
    </citation>
    <scope>NUCLEOTIDE SEQUENCE [LARGE SCALE GENOMIC DNA]</scope>
    <source>
        <strain evidence="6">JCM15654</strain>
    </source>
</reference>
<evidence type="ECO:0000313" key="6">
    <source>
        <dbReference type="Proteomes" id="UP000069620"/>
    </source>
</evidence>
<gene>
    <name evidence="5" type="ORF">RMCB_2501</name>
</gene>
<dbReference type="Pfam" id="PF12833">
    <property type="entry name" value="HTH_18"/>
    <property type="match status" value="1"/>
</dbReference>
<keyword evidence="6" id="KW-1185">Reference proteome</keyword>
<protein>
    <submittedName>
        <fullName evidence="5">Transcriptional regulatory protein</fullName>
    </submittedName>
</protein>
<dbReference type="PANTHER" id="PTHR47894">
    <property type="entry name" value="HTH-TYPE TRANSCRIPTIONAL REGULATOR GADX"/>
    <property type="match status" value="1"/>
</dbReference>
<sequence>MTLVDMQLVRGSSLTGFAPLVTVHGGDPDTMLTMVGIDPADAGHDDRFIPLRSAISAVEAAATVLGVPDFGRQLGRQQSIDILGPVAVAARTAATVAEALDVLVTYMDSHSPAIAAGITDHADPALRRFEYDFLLRPAPPQAQAIELALGLTLQVLRLFLGTTYRPVAVHLPHTPLGSVPDYRGYFGCPPHFSEPVAGFTLRAKDLQRPLNHDPLAHRLALTYLSQAHGQRTPDIANTVGSVVRQLLPSGELSATLVARQFGIHPKTLQRRLVSEGITFAELVDRTRRELADRLLTGTDLPVAQVSRQLGYTEHSTFSRACRRWFGMTPTAYRNR</sequence>
<dbReference type="InterPro" id="IPR009057">
    <property type="entry name" value="Homeodomain-like_sf"/>
</dbReference>
<dbReference type="EMBL" id="BCSX01000022">
    <property type="protein sequence ID" value="GAS88405.1"/>
    <property type="molecule type" value="Genomic_DNA"/>
</dbReference>
<dbReference type="Gene3D" id="1.10.10.60">
    <property type="entry name" value="Homeodomain-like"/>
    <property type="match status" value="1"/>
</dbReference>